<evidence type="ECO:0000256" key="1">
    <source>
        <dbReference type="ARBA" id="ARBA00022679"/>
    </source>
</evidence>
<dbReference type="Pfam" id="PF02458">
    <property type="entry name" value="Transferase"/>
    <property type="match status" value="1"/>
</dbReference>
<evidence type="ECO:0008006" key="4">
    <source>
        <dbReference type="Google" id="ProtNLM"/>
    </source>
</evidence>
<dbReference type="RefSeq" id="WP_201851708.1">
    <property type="nucleotide sequence ID" value="NZ_JAERRG010000005.1"/>
</dbReference>
<name>A0ABS1PN58_9ACTN</name>
<dbReference type="InterPro" id="IPR050317">
    <property type="entry name" value="Plant_Fungal_Acyltransferase"/>
</dbReference>
<organism evidence="2 3">
    <name type="scientific">Streptomyces endocoffeicus</name>
    <dbReference type="NCBI Taxonomy" id="2898945"/>
    <lineage>
        <taxon>Bacteria</taxon>
        <taxon>Bacillati</taxon>
        <taxon>Actinomycetota</taxon>
        <taxon>Actinomycetes</taxon>
        <taxon>Kitasatosporales</taxon>
        <taxon>Streptomycetaceae</taxon>
        <taxon>Streptomyces</taxon>
    </lineage>
</organism>
<dbReference type="Proteomes" id="UP000621510">
    <property type="component" value="Unassembled WGS sequence"/>
</dbReference>
<dbReference type="InterPro" id="IPR023213">
    <property type="entry name" value="CAT-like_dom_sf"/>
</dbReference>
<keyword evidence="1" id="KW-0808">Transferase</keyword>
<gene>
    <name evidence="2" type="ORF">JK364_15840</name>
</gene>
<dbReference type="PANTHER" id="PTHR31642">
    <property type="entry name" value="TRICHOTHECENE 3-O-ACETYLTRANSFERASE"/>
    <property type="match status" value="1"/>
</dbReference>
<evidence type="ECO:0000313" key="3">
    <source>
        <dbReference type="Proteomes" id="UP000621510"/>
    </source>
</evidence>
<dbReference type="EMBL" id="JAERRG010000005">
    <property type="protein sequence ID" value="MBL1113852.1"/>
    <property type="molecule type" value="Genomic_DNA"/>
</dbReference>
<evidence type="ECO:0000313" key="2">
    <source>
        <dbReference type="EMBL" id="MBL1113852.1"/>
    </source>
</evidence>
<protein>
    <recommendedName>
        <fullName evidence="4">Transferase</fullName>
    </recommendedName>
</protein>
<accession>A0ABS1PN58</accession>
<dbReference type="SUPFAM" id="SSF52777">
    <property type="entry name" value="CoA-dependent acyltransferases"/>
    <property type="match status" value="1"/>
</dbReference>
<dbReference type="PANTHER" id="PTHR31642:SF310">
    <property type="entry name" value="FATTY ALCOHOL:CAFFEOYL-COA ACYLTRANSFERASE"/>
    <property type="match status" value="1"/>
</dbReference>
<keyword evidence="3" id="KW-1185">Reference proteome</keyword>
<sequence>MQVFTAAAVGPSLPGARGGASAAWSAGRVGEFPKLGSTSCGRSRPAGYGQRLEGYGQRVDVTARLGPTKERVSMTASATESGAKRSFTVCAGEASGDRIRLSVYDMLIGPMYTPRAFFYRETLDGEALRASLGRTLRNFPILSGRMKRDPDGGLSVLCDDSGVRFVEAHASGPMPDYGPRHTAKKGLESHLSHAMPFWVVDRDTPLFTVKLTHMKGGGSILGLTMNHAVGDGSSYMNFLESWVHEHRGLGYAKPSHDRGVIDALAASTEGDSRKGGAHFTIVGRGRKSAFIGRALLGSLGGTTTVTTRFTAAEMATMKDTAMADLAGTERWVSTNDALTAHLWKVLGELRDRPGTSEERLGLIADFRSLAGGTVPKDYWGNAVTNTRPGMTAAELRSRPLGEVAAAVRSGHAENTEEKIREEAAYLCAERDAGRLKRVMNTMALDAFDTTIAINNWSKLPFYRIDFGQGAPFWYDFTSIPIPWTVHIAPTPADQDGGSDVHIALPRAQARTLQEPSWAGRFHRYADSGEVFPLTFMAAKAER</sequence>
<proteinExistence type="predicted"/>
<comment type="caution">
    <text evidence="2">The sequence shown here is derived from an EMBL/GenBank/DDBJ whole genome shotgun (WGS) entry which is preliminary data.</text>
</comment>
<reference evidence="2 3" key="1">
    <citation type="submission" date="2021-01" db="EMBL/GenBank/DDBJ databases">
        <title>WGS of actinomycetes isolated from Thailand.</title>
        <authorList>
            <person name="Thawai C."/>
        </authorList>
    </citation>
    <scope>NUCLEOTIDE SEQUENCE [LARGE SCALE GENOMIC DNA]</scope>
    <source>
        <strain evidence="2 3">CA3R110</strain>
    </source>
</reference>
<dbReference type="Gene3D" id="3.30.559.10">
    <property type="entry name" value="Chloramphenicol acetyltransferase-like domain"/>
    <property type="match status" value="2"/>
</dbReference>